<dbReference type="OrthoDB" id="9186135at2759"/>
<dbReference type="AlphaFoldDB" id="A0A3M0K926"/>
<evidence type="ECO:0000313" key="3">
    <source>
        <dbReference type="Proteomes" id="UP000269221"/>
    </source>
</evidence>
<proteinExistence type="predicted"/>
<accession>A0A3M0K926</accession>
<organism evidence="2 3">
    <name type="scientific">Hirundo rustica rustica</name>
    <dbReference type="NCBI Taxonomy" id="333673"/>
    <lineage>
        <taxon>Eukaryota</taxon>
        <taxon>Metazoa</taxon>
        <taxon>Chordata</taxon>
        <taxon>Craniata</taxon>
        <taxon>Vertebrata</taxon>
        <taxon>Euteleostomi</taxon>
        <taxon>Archelosauria</taxon>
        <taxon>Archosauria</taxon>
        <taxon>Dinosauria</taxon>
        <taxon>Saurischia</taxon>
        <taxon>Theropoda</taxon>
        <taxon>Coelurosauria</taxon>
        <taxon>Aves</taxon>
        <taxon>Neognathae</taxon>
        <taxon>Neoaves</taxon>
        <taxon>Telluraves</taxon>
        <taxon>Australaves</taxon>
        <taxon>Passeriformes</taxon>
        <taxon>Sylvioidea</taxon>
        <taxon>Hirundinidae</taxon>
        <taxon>Hirundo</taxon>
    </lineage>
</organism>
<comment type="caution">
    <text evidence="2">The sequence shown here is derived from an EMBL/GenBank/DDBJ whole genome shotgun (WGS) entry which is preliminary data.</text>
</comment>
<keyword evidence="3" id="KW-1185">Reference proteome</keyword>
<evidence type="ECO:0000313" key="2">
    <source>
        <dbReference type="EMBL" id="RMC09041.1"/>
    </source>
</evidence>
<dbReference type="Proteomes" id="UP000269221">
    <property type="component" value="Unassembled WGS sequence"/>
</dbReference>
<reference evidence="2 3" key="1">
    <citation type="submission" date="2018-07" db="EMBL/GenBank/DDBJ databases">
        <title>A high quality draft genome assembly of the barn swallow (H. rustica rustica).</title>
        <authorList>
            <person name="Formenti G."/>
            <person name="Chiara M."/>
            <person name="Poveda L."/>
            <person name="Francoijs K.-J."/>
            <person name="Bonisoli-Alquati A."/>
            <person name="Canova L."/>
            <person name="Gianfranceschi L."/>
            <person name="Horner D.S."/>
            <person name="Saino N."/>
        </authorList>
    </citation>
    <scope>NUCLEOTIDE SEQUENCE [LARGE SCALE GENOMIC DNA]</scope>
    <source>
        <strain evidence="2">Chelidonia</strain>
        <tissue evidence="2">Blood</tissue>
    </source>
</reference>
<protein>
    <submittedName>
        <fullName evidence="2">Uncharacterized protein</fullName>
    </submittedName>
</protein>
<dbReference type="EMBL" id="QRBI01000116">
    <property type="protein sequence ID" value="RMC09041.1"/>
    <property type="molecule type" value="Genomic_DNA"/>
</dbReference>
<sequence>MSWLAKRSKKPKKLKKLKKSGAGEAVVVNPHIPGWPSTERWSPVAAFLATMAAPETWPEIDDGVVVNPHRVEIAMRGLPWKAASKSSRKLAGRLGWLLATGLRALDREVIALQSKVGELELVTYARARDCEAIALQSKVRELELVTYARALEREVTALLGKVRELEREVVALRSAKVIAREVTSTQAEQRYEQQCTIQQLVSPRHKYVENKVLISQVHAPATKSPRDPKEWDGNLWGEYSDFEIEI</sequence>
<gene>
    <name evidence="2" type="ORF">DUI87_14045</name>
</gene>
<keyword evidence="1" id="KW-0175">Coiled coil</keyword>
<evidence type="ECO:0000256" key="1">
    <source>
        <dbReference type="SAM" id="Coils"/>
    </source>
</evidence>
<feature type="coiled-coil region" evidence="1">
    <location>
        <begin position="148"/>
        <end position="175"/>
    </location>
</feature>
<name>A0A3M0K926_HIRRU</name>